<dbReference type="SMART" id="SM00317">
    <property type="entry name" value="SET"/>
    <property type="match status" value="1"/>
</dbReference>
<comment type="subcellular location">
    <subcellularLocation>
        <location evidence="2">Chromosome</location>
    </subcellularLocation>
    <subcellularLocation>
        <location evidence="1">Nucleus</location>
    </subcellularLocation>
</comment>
<dbReference type="PANTHER" id="PTHR12977:SF4">
    <property type="entry name" value="HISTONE-LYSINE N-METHYLTRANSFERASE KMT5B"/>
    <property type="match status" value="1"/>
</dbReference>
<keyword evidence="8 19" id="KW-0808">Transferase</keyword>
<evidence type="ECO:0000256" key="13">
    <source>
        <dbReference type="ARBA" id="ARBA00023242"/>
    </source>
</evidence>
<dbReference type="InterPro" id="IPR001214">
    <property type="entry name" value="SET_dom"/>
</dbReference>
<keyword evidence="13" id="KW-0539">Nucleus</keyword>
<dbReference type="InterPro" id="IPR039977">
    <property type="entry name" value="Suv4-20/Set9"/>
</dbReference>
<dbReference type="InterPro" id="IPR046341">
    <property type="entry name" value="SET_dom_sf"/>
</dbReference>
<dbReference type="AlphaFoldDB" id="A0A6F9DGS0"/>
<dbReference type="EC" id="2.1.1.362" evidence="4"/>
<evidence type="ECO:0000256" key="2">
    <source>
        <dbReference type="ARBA" id="ARBA00004286"/>
    </source>
</evidence>
<evidence type="ECO:0000256" key="16">
    <source>
        <dbReference type="ARBA" id="ARBA00048602"/>
    </source>
</evidence>
<dbReference type="Gene3D" id="2.170.270.10">
    <property type="entry name" value="SET domain"/>
    <property type="match status" value="1"/>
</dbReference>
<dbReference type="FunFam" id="1.10.10.1700:FF:000001">
    <property type="entry name" value="Histone-lysine N-methyltransferase"/>
    <property type="match status" value="1"/>
</dbReference>
<dbReference type="InterPro" id="IPR025790">
    <property type="entry name" value="Suv4-20_animal"/>
</dbReference>
<evidence type="ECO:0000256" key="12">
    <source>
        <dbReference type="ARBA" id="ARBA00023163"/>
    </source>
</evidence>
<keyword evidence="12" id="KW-0804">Transcription</keyword>
<dbReference type="Gene3D" id="1.10.10.1700">
    <property type="entry name" value="Histone-lysine N-methyltransferase"/>
    <property type="match status" value="1"/>
</dbReference>
<dbReference type="EC" id="2.1.1.361" evidence="3"/>
<dbReference type="GO" id="GO:0032259">
    <property type="term" value="P:methylation"/>
    <property type="evidence" value="ECO:0007669"/>
    <property type="project" value="UniProtKB-KW"/>
</dbReference>
<dbReference type="SUPFAM" id="SSF82199">
    <property type="entry name" value="SET domain"/>
    <property type="match status" value="1"/>
</dbReference>
<keyword evidence="6" id="KW-0678">Repressor</keyword>
<evidence type="ECO:0000256" key="9">
    <source>
        <dbReference type="ARBA" id="ARBA00022691"/>
    </source>
</evidence>
<evidence type="ECO:0000313" key="19">
    <source>
        <dbReference type="EMBL" id="CAB3260058.1"/>
    </source>
</evidence>
<dbReference type="GO" id="GO:0005634">
    <property type="term" value="C:nucleus"/>
    <property type="evidence" value="ECO:0007669"/>
    <property type="project" value="UniProtKB-SubCell"/>
</dbReference>
<dbReference type="GO" id="GO:0005694">
    <property type="term" value="C:chromosome"/>
    <property type="evidence" value="ECO:0007669"/>
    <property type="project" value="UniProtKB-SubCell"/>
</dbReference>
<dbReference type="GO" id="GO:0140941">
    <property type="term" value="F:histone H4K20me methyltransferase activity"/>
    <property type="evidence" value="ECO:0007669"/>
    <property type="project" value="UniProtKB-EC"/>
</dbReference>
<dbReference type="PROSITE" id="PS51570">
    <property type="entry name" value="SAM_MT43_SUVAR420_2"/>
    <property type="match status" value="1"/>
</dbReference>
<evidence type="ECO:0000256" key="15">
    <source>
        <dbReference type="ARBA" id="ARBA00031835"/>
    </source>
</evidence>
<dbReference type="InterPro" id="IPR041938">
    <property type="entry name" value="Hist-Lys_N-MTase_N"/>
</dbReference>
<evidence type="ECO:0000256" key="14">
    <source>
        <dbReference type="ARBA" id="ARBA00031786"/>
    </source>
</evidence>
<protein>
    <recommendedName>
        <fullName evidence="14">[histone H4]-N-methyl-L-lysine20 N-methyltransferase KMT5B</fullName>
        <ecNumber evidence="3">2.1.1.361</ecNumber>
        <ecNumber evidence="4">2.1.1.362</ecNumber>
    </recommendedName>
    <alternativeName>
        <fullName evidence="15">[histone H4]-lysine20 N-methyltransferase KMT5B</fullName>
    </alternativeName>
</protein>
<evidence type="ECO:0000256" key="6">
    <source>
        <dbReference type="ARBA" id="ARBA00022491"/>
    </source>
</evidence>
<keyword evidence="7 19" id="KW-0489">Methyltransferase</keyword>
<keyword evidence="10" id="KW-0156">Chromatin regulator</keyword>
<evidence type="ECO:0000256" key="5">
    <source>
        <dbReference type="ARBA" id="ARBA00022454"/>
    </source>
</evidence>
<comment type="catalytic activity">
    <reaction evidence="16">
        <text>N(6),N(6)-dimethyl-L-lysyl(20)-[histone H4] + S-adenosyl-L-methionine = N(6),N(6),N(6)-trimethyl-L-lysyl(20)-[histone H4] + S-adenosyl-L-homocysteine + H(+)</text>
        <dbReference type="Rhea" id="RHEA:61992"/>
        <dbReference type="Rhea" id="RHEA-COMP:15556"/>
        <dbReference type="Rhea" id="RHEA-COMP:15998"/>
        <dbReference type="ChEBI" id="CHEBI:15378"/>
        <dbReference type="ChEBI" id="CHEBI:57856"/>
        <dbReference type="ChEBI" id="CHEBI:59789"/>
        <dbReference type="ChEBI" id="CHEBI:61961"/>
        <dbReference type="ChEBI" id="CHEBI:61976"/>
    </reaction>
    <physiologicalReaction direction="left-to-right" evidence="16">
        <dbReference type="Rhea" id="RHEA:61993"/>
    </physiologicalReaction>
</comment>
<evidence type="ECO:0000256" key="10">
    <source>
        <dbReference type="ARBA" id="ARBA00022853"/>
    </source>
</evidence>
<dbReference type="PROSITE" id="PS50280">
    <property type="entry name" value="SET"/>
    <property type="match status" value="1"/>
</dbReference>
<dbReference type="GO" id="GO:0140944">
    <property type="term" value="F:histone H4K20 monomethyltransferase activity"/>
    <property type="evidence" value="ECO:0007669"/>
    <property type="project" value="UniProtKB-EC"/>
</dbReference>
<evidence type="ECO:0000256" key="4">
    <source>
        <dbReference type="ARBA" id="ARBA00012188"/>
    </source>
</evidence>
<evidence type="ECO:0000256" key="3">
    <source>
        <dbReference type="ARBA" id="ARBA00012187"/>
    </source>
</evidence>
<evidence type="ECO:0000256" key="17">
    <source>
        <dbReference type="ARBA" id="ARBA00048710"/>
    </source>
</evidence>
<dbReference type="FunFam" id="2.170.270.10:FF:000006">
    <property type="entry name" value="Histone-lysine N-methyltransferase"/>
    <property type="match status" value="1"/>
</dbReference>
<evidence type="ECO:0000256" key="7">
    <source>
        <dbReference type="ARBA" id="ARBA00022603"/>
    </source>
</evidence>
<keyword evidence="11" id="KW-0805">Transcription regulation</keyword>
<dbReference type="PANTHER" id="PTHR12977">
    <property type="entry name" value="SUPPRESSOR OF VARIEGATION 4-20-RELATED"/>
    <property type="match status" value="1"/>
</dbReference>
<dbReference type="EMBL" id="LR786314">
    <property type="protein sequence ID" value="CAB3260058.1"/>
    <property type="molecule type" value="mRNA"/>
</dbReference>
<evidence type="ECO:0000256" key="8">
    <source>
        <dbReference type="ARBA" id="ARBA00022679"/>
    </source>
</evidence>
<dbReference type="InterPro" id="IPR044426">
    <property type="entry name" value="Suv4-20_SET"/>
</dbReference>
<keyword evidence="9" id="KW-0949">S-adenosyl-L-methionine</keyword>
<proteinExistence type="evidence at transcript level"/>
<feature type="domain" description="SET" evidence="18">
    <location>
        <begin position="130"/>
        <end position="240"/>
    </location>
</feature>
<sequence>MVVSGSQGISGTKMACHTSRYAPSTNMTARELCDNDDLATSLVLDPYLQFTTHKMNPRFRPVKGRMDDLTSALDEFMEVGDYDIAYNKIISGDWARTYFLNKNSKQKQIFKDHINRYLGMFHPTCGFVIEHCNRYTLEDGGAKITATKDWYKNDKMNLLVGCIAELTPEEEATLLIPGRNDFSVMFSTRKNCAQLWLGPASFINHDCRPNCCFVSTGRDTACVRVLRDIQPGEEITCFYGESFFGDKNCFCECETCERRKTGAFRPKDGSGKPSDIPMTFNKKYGLRETDKRLNRLLRKNSYGVKYGMMHYQDDGKYITKQFSGARESSPVSSEFSVGSEDSSEYFTCSSETNSYTDSDVASNSSEESVKRVVGALEYAKDSKNVLSAHLEHKKDYVRNPKKRIADRNLRSSKRTKAAKQYTNIFDPFHNDLSIEEPVDIPLNSVTSASSRRKSSAPVKLPGASNSAITLVSKGLKFDTFSSQILAGTECTSSKSDAAKTVSTNNIRRSPRFVASKGYGQQYQNAQESKDLQLSQECRSQSVMVEQEYYRQDLKSILPYTAVDNATQSTTPRNVWVDTGLLESCTNVEGRLVRREHLKLNHGHSRSTSAKTDCWIQHPTQMESLPMLVPVKLGGVSHLPTRNDSQKSDMNAGGKRSYDKVSVAIPVLHYDLKKSEKTVNGIPKLTLRRRDRSRYTLRGGKHSPKKVPTKRLRLIVGSESINIDLNQQ</sequence>
<evidence type="ECO:0000256" key="1">
    <source>
        <dbReference type="ARBA" id="ARBA00004123"/>
    </source>
</evidence>
<name>A0A6F9DGS0_9ASCI</name>
<comment type="catalytic activity">
    <reaction evidence="17">
        <text>N(6)-methyl-L-lysyl(20)-[histone H4] + S-adenosyl-L-methionine = N(6),N(6)-dimethyl-L-lysyl(20)-[histone H4] + S-adenosyl-L-homocysteine + H(+)</text>
        <dbReference type="Rhea" id="RHEA:60348"/>
        <dbReference type="Rhea" id="RHEA-COMP:15555"/>
        <dbReference type="Rhea" id="RHEA-COMP:15556"/>
        <dbReference type="ChEBI" id="CHEBI:15378"/>
        <dbReference type="ChEBI" id="CHEBI:57856"/>
        <dbReference type="ChEBI" id="CHEBI:59789"/>
        <dbReference type="ChEBI" id="CHEBI:61929"/>
        <dbReference type="ChEBI" id="CHEBI:61976"/>
        <dbReference type="EC" id="2.1.1.362"/>
    </reaction>
    <physiologicalReaction direction="left-to-right" evidence="17">
        <dbReference type="Rhea" id="RHEA:60349"/>
    </physiologicalReaction>
</comment>
<evidence type="ECO:0000256" key="11">
    <source>
        <dbReference type="ARBA" id="ARBA00023015"/>
    </source>
</evidence>
<keyword evidence="5" id="KW-0158">Chromosome</keyword>
<reference evidence="19" key="1">
    <citation type="submission" date="2020-04" db="EMBL/GenBank/DDBJ databases">
        <authorList>
            <person name="Neveu A P."/>
        </authorList>
    </citation>
    <scope>NUCLEOTIDE SEQUENCE</scope>
    <source>
        <tissue evidence="19">Whole embryo</tissue>
    </source>
</reference>
<evidence type="ECO:0000259" key="18">
    <source>
        <dbReference type="PROSITE" id="PS50280"/>
    </source>
</evidence>
<gene>
    <name evidence="19" type="primary">Kmt5b</name>
</gene>
<organism evidence="19">
    <name type="scientific">Phallusia mammillata</name>
    <dbReference type="NCBI Taxonomy" id="59560"/>
    <lineage>
        <taxon>Eukaryota</taxon>
        <taxon>Metazoa</taxon>
        <taxon>Chordata</taxon>
        <taxon>Tunicata</taxon>
        <taxon>Ascidiacea</taxon>
        <taxon>Phlebobranchia</taxon>
        <taxon>Ascidiidae</taxon>
        <taxon>Phallusia</taxon>
    </lineage>
</organism>
<accession>A0A6F9DGS0</accession>
<dbReference type="CDD" id="cd19186">
    <property type="entry name" value="SET_Suv4-20"/>
    <property type="match status" value="1"/>
</dbReference>
<dbReference type="Pfam" id="PF00856">
    <property type="entry name" value="SET"/>
    <property type="match status" value="1"/>
</dbReference>